<dbReference type="GO" id="GO:0016491">
    <property type="term" value="F:oxidoreductase activity"/>
    <property type="evidence" value="ECO:0007669"/>
    <property type="project" value="InterPro"/>
</dbReference>
<protein>
    <recommendedName>
        <fullName evidence="1">NADPH-dependent FMN reductase-like domain-containing protein</fullName>
    </recommendedName>
</protein>
<reference evidence="2 3" key="1">
    <citation type="journal article" date="2007" name="Photosyn. Res.">
        <title>Complete nucleotide sequence of the freshwater unicellular cyanobacterium Synechococcus elongatus PCC 6301 chromosome: gene content and organization.</title>
        <authorList>
            <person name="Sugita C."/>
            <person name="Ogata K."/>
            <person name="Shikata M."/>
            <person name="Jikuya H."/>
            <person name="Takano J."/>
            <person name="Furumichi M."/>
            <person name="Kanehisa M."/>
            <person name="Omata T."/>
            <person name="Sugiura M."/>
            <person name="Sugita M."/>
        </authorList>
    </citation>
    <scope>NUCLEOTIDE SEQUENCE [LARGE SCALE GENOMIC DNA]</scope>
    <source>
        <strain evidence="3">ATCC 27144 / PCC 6301 / SAUG 1402/1</strain>
    </source>
</reference>
<feature type="domain" description="NADPH-dependent FMN reductase-like" evidence="1">
    <location>
        <begin position="2"/>
        <end position="152"/>
    </location>
</feature>
<proteinExistence type="predicted"/>
<evidence type="ECO:0000313" key="2">
    <source>
        <dbReference type="EMBL" id="BAD79168.1"/>
    </source>
</evidence>
<dbReference type="KEGG" id="syc:syc0978_d"/>
<dbReference type="RefSeq" id="WP_011243290.1">
    <property type="nucleotide sequence ID" value="NC_006576.1"/>
</dbReference>
<dbReference type="Proteomes" id="UP000001175">
    <property type="component" value="Chromosome"/>
</dbReference>
<dbReference type="GO" id="GO:0010181">
    <property type="term" value="F:FMN binding"/>
    <property type="evidence" value="ECO:0007669"/>
    <property type="project" value="TreeGrafter"/>
</dbReference>
<dbReference type="EMBL" id="AP008231">
    <property type="protein sequence ID" value="BAD79168.1"/>
    <property type="molecule type" value="Genomic_DNA"/>
</dbReference>
<organism evidence="2 3">
    <name type="scientific">Synechococcus sp. (strain ATCC 27144 / PCC 6301 / SAUG 1402/1)</name>
    <name type="common">Anacystis nidulans</name>
    <dbReference type="NCBI Taxonomy" id="269084"/>
    <lineage>
        <taxon>Bacteria</taxon>
        <taxon>Bacillati</taxon>
        <taxon>Cyanobacteriota</taxon>
        <taxon>Cyanophyceae</taxon>
        <taxon>Synechococcales</taxon>
        <taxon>Synechococcaceae</taxon>
        <taxon>Synechococcus</taxon>
    </lineage>
</organism>
<dbReference type="PANTHER" id="PTHR30543:SF21">
    <property type="entry name" value="NAD(P)H-DEPENDENT FMN REDUCTASE LOT6"/>
    <property type="match status" value="1"/>
</dbReference>
<dbReference type="SUPFAM" id="SSF52218">
    <property type="entry name" value="Flavoproteins"/>
    <property type="match status" value="1"/>
</dbReference>
<sequence length="187" mass="20536">MVKVLAFSGSGRRQSYNQRLVAIAAAGAHRAGAEVTLTNLQDLNLPIFNEDEEAEQGLPPGAVGFKRLLRQHDGWLIACPEYNSSITPLLKNAIDWASRPEPNGTPSPFRNKTAILMSASPGQLGGLRGLFHVRDVLHNLGTIVLPQQRSLPRADLAFNDQDQLQEEAQQEAFLNLGRSLVSYLERT</sequence>
<dbReference type="Pfam" id="PF03358">
    <property type="entry name" value="FMN_red"/>
    <property type="match status" value="1"/>
</dbReference>
<dbReference type="AlphaFoldDB" id="A0A0H3K2G3"/>
<evidence type="ECO:0000259" key="1">
    <source>
        <dbReference type="Pfam" id="PF03358"/>
    </source>
</evidence>
<dbReference type="eggNOG" id="COG0431">
    <property type="taxonomic scope" value="Bacteria"/>
</dbReference>
<dbReference type="InterPro" id="IPR050712">
    <property type="entry name" value="NAD(P)H-dep_reductase"/>
</dbReference>
<dbReference type="InterPro" id="IPR005025">
    <property type="entry name" value="FMN_Rdtase-like_dom"/>
</dbReference>
<name>A0A0H3K2G3_SYNP6</name>
<dbReference type="InterPro" id="IPR029039">
    <property type="entry name" value="Flavoprotein-like_sf"/>
</dbReference>
<evidence type="ECO:0000313" key="3">
    <source>
        <dbReference type="Proteomes" id="UP000001175"/>
    </source>
</evidence>
<dbReference type="GO" id="GO:0005829">
    <property type="term" value="C:cytosol"/>
    <property type="evidence" value="ECO:0007669"/>
    <property type="project" value="TreeGrafter"/>
</dbReference>
<gene>
    <name evidence="2" type="ordered locus">syc0978_d</name>
</gene>
<accession>A0A0H3K2G3</accession>
<dbReference type="PANTHER" id="PTHR30543">
    <property type="entry name" value="CHROMATE REDUCTASE"/>
    <property type="match status" value="1"/>
</dbReference>
<dbReference type="Gene3D" id="3.40.50.360">
    <property type="match status" value="1"/>
</dbReference>